<reference evidence="1 2" key="1">
    <citation type="submission" date="2019-01" db="EMBL/GenBank/DDBJ databases">
        <title>Complete genome sequence of Campylobacter bacteriophage CP20.</title>
        <authorList>
            <person name="Connerton I.F."/>
        </authorList>
    </citation>
    <scope>NUCLEOTIDE SEQUENCE [LARGE SCALE GENOMIC DNA]</scope>
</reference>
<sequence>MKLIDCFKDNNDSAYIFKGFIYHYIFKYRIQMLQGKSYIIITCYRGKDNEYVAIKPKKFKKIINKLMEEKQADIFVMEGTVKLNSVNSKNFRFTLDSGMYLYIRNKS</sequence>
<evidence type="ECO:0000313" key="2">
    <source>
        <dbReference type="Proteomes" id="UP000290538"/>
    </source>
</evidence>
<dbReference type="Proteomes" id="UP000290538">
    <property type="component" value="Segment"/>
</dbReference>
<proteinExistence type="predicted"/>
<evidence type="ECO:0000313" key="1">
    <source>
        <dbReference type="EMBL" id="QAU04824.1"/>
    </source>
</evidence>
<name>A0A410T7B2_9CAUD</name>
<organism evidence="1 2">
    <name type="scientific">Campylobacter phage CP20</name>
    <dbReference type="NCBI Taxonomy" id="2506428"/>
    <lineage>
        <taxon>Viruses</taxon>
        <taxon>Duplodnaviria</taxon>
        <taxon>Heunggongvirae</taxon>
        <taxon>Uroviricota</taxon>
        <taxon>Caudoviricetes</taxon>
        <taxon>Connertonviridae</taxon>
        <taxon>Firehammervirus</taxon>
        <taxon>Firehammervirus CPt10</taxon>
    </lineage>
</organism>
<accession>A0A410T7B2</accession>
<dbReference type="EMBL" id="MK408758">
    <property type="protein sequence ID" value="QAU04824.1"/>
    <property type="molecule type" value="Genomic_DNA"/>
</dbReference>
<protein>
    <submittedName>
        <fullName evidence="1">Uncharacterized protein</fullName>
    </submittedName>
</protein>